<proteinExistence type="predicted"/>
<dbReference type="EMBL" id="UINC01007914">
    <property type="protein sequence ID" value="SVA35645.1"/>
    <property type="molecule type" value="Genomic_DNA"/>
</dbReference>
<dbReference type="PANTHER" id="PTHR30069:SF29">
    <property type="entry name" value="HEMOGLOBIN AND HEMOGLOBIN-HAPTOGLOBIN-BINDING PROTEIN 1-RELATED"/>
    <property type="match status" value="1"/>
</dbReference>
<evidence type="ECO:0008006" key="13">
    <source>
        <dbReference type="Google" id="ProtNLM"/>
    </source>
</evidence>
<organism evidence="12">
    <name type="scientific">marine metagenome</name>
    <dbReference type="NCBI Taxonomy" id="408172"/>
    <lineage>
        <taxon>unclassified sequences</taxon>
        <taxon>metagenomes</taxon>
        <taxon>ecological metagenomes</taxon>
    </lineage>
</organism>
<dbReference type="Pfam" id="PF07715">
    <property type="entry name" value="Plug"/>
    <property type="match status" value="1"/>
</dbReference>
<keyword evidence="5" id="KW-0798">TonB box</keyword>
<evidence type="ECO:0000256" key="4">
    <source>
        <dbReference type="ARBA" id="ARBA00022729"/>
    </source>
</evidence>
<protein>
    <recommendedName>
        <fullName evidence="13">TonB-dependent receptor plug domain-containing protein</fullName>
    </recommendedName>
</protein>
<accession>A0A381V5M1</accession>
<evidence type="ECO:0000256" key="8">
    <source>
        <dbReference type="ARBA" id="ARBA00023237"/>
    </source>
</evidence>
<name>A0A381V5M1_9ZZZZ</name>
<gene>
    <name evidence="12" type="ORF">METZ01_LOCUS88499</name>
</gene>
<evidence type="ECO:0000256" key="1">
    <source>
        <dbReference type="ARBA" id="ARBA00004571"/>
    </source>
</evidence>
<dbReference type="PANTHER" id="PTHR30069">
    <property type="entry name" value="TONB-DEPENDENT OUTER MEMBRANE RECEPTOR"/>
    <property type="match status" value="1"/>
</dbReference>
<dbReference type="Pfam" id="PF13715">
    <property type="entry name" value="CarbopepD_reg_2"/>
    <property type="match status" value="1"/>
</dbReference>
<evidence type="ECO:0000259" key="11">
    <source>
        <dbReference type="Pfam" id="PF07715"/>
    </source>
</evidence>
<evidence type="ECO:0000313" key="12">
    <source>
        <dbReference type="EMBL" id="SVA35645.1"/>
    </source>
</evidence>
<dbReference type="AlphaFoldDB" id="A0A381V5M1"/>
<evidence type="ECO:0000256" key="3">
    <source>
        <dbReference type="ARBA" id="ARBA00022692"/>
    </source>
</evidence>
<feature type="domain" description="TonB-dependent receptor-like beta-barrel" evidence="10">
    <location>
        <begin position="814"/>
        <end position="1142"/>
    </location>
</feature>
<comment type="subcellular location">
    <subcellularLocation>
        <location evidence="1">Cell outer membrane</location>
        <topology evidence="1">Multi-pass membrane protein</topology>
    </subcellularLocation>
</comment>
<dbReference type="Gene3D" id="2.170.130.10">
    <property type="entry name" value="TonB-dependent receptor, plug domain"/>
    <property type="match status" value="1"/>
</dbReference>
<evidence type="ECO:0000256" key="6">
    <source>
        <dbReference type="ARBA" id="ARBA00023136"/>
    </source>
</evidence>
<feature type="non-terminal residue" evidence="12">
    <location>
        <position position="1158"/>
    </location>
</feature>
<dbReference type="Gene3D" id="2.60.40.1120">
    <property type="entry name" value="Carboxypeptidase-like, regulatory domain"/>
    <property type="match status" value="1"/>
</dbReference>
<feature type="domain" description="TonB-dependent receptor plug" evidence="11">
    <location>
        <begin position="136"/>
        <end position="245"/>
    </location>
</feature>
<evidence type="ECO:0000259" key="10">
    <source>
        <dbReference type="Pfam" id="PF00593"/>
    </source>
</evidence>
<dbReference type="InterPro" id="IPR036942">
    <property type="entry name" value="Beta-barrel_TonB_sf"/>
</dbReference>
<dbReference type="Pfam" id="PF00593">
    <property type="entry name" value="TonB_dep_Rec_b-barrel"/>
    <property type="match status" value="1"/>
</dbReference>
<keyword evidence="3" id="KW-0812">Transmembrane</keyword>
<dbReference type="Gene3D" id="2.40.170.20">
    <property type="entry name" value="TonB-dependent receptor, beta-barrel domain"/>
    <property type="match status" value="1"/>
</dbReference>
<feature type="region of interest" description="Disordered" evidence="9">
    <location>
        <begin position="833"/>
        <end position="855"/>
    </location>
</feature>
<dbReference type="SUPFAM" id="SSF56935">
    <property type="entry name" value="Porins"/>
    <property type="match status" value="1"/>
</dbReference>
<dbReference type="SUPFAM" id="SSF49464">
    <property type="entry name" value="Carboxypeptidase regulatory domain-like"/>
    <property type="match status" value="1"/>
</dbReference>
<dbReference type="GO" id="GO:0015344">
    <property type="term" value="F:siderophore uptake transmembrane transporter activity"/>
    <property type="evidence" value="ECO:0007669"/>
    <property type="project" value="TreeGrafter"/>
</dbReference>
<keyword evidence="7" id="KW-0675">Receptor</keyword>
<keyword evidence="4" id="KW-0732">Signal</keyword>
<dbReference type="GO" id="GO:0044718">
    <property type="term" value="P:siderophore transmembrane transport"/>
    <property type="evidence" value="ECO:0007669"/>
    <property type="project" value="TreeGrafter"/>
</dbReference>
<dbReference type="InterPro" id="IPR037066">
    <property type="entry name" value="Plug_dom_sf"/>
</dbReference>
<keyword evidence="8" id="KW-0998">Cell outer membrane</keyword>
<dbReference type="InterPro" id="IPR000531">
    <property type="entry name" value="Beta-barrel_TonB"/>
</dbReference>
<evidence type="ECO:0000256" key="2">
    <source>
        <dbReference type="ARBA" id="ARBA00022448"/>
    </source>
</evidence>
<keyword evidence="6" id="KW-0472">Membrane</keyword>
<evidence type="ECO:0000256" key="5">
    <source>
        <dbReference type="ARBA" id="ARBA00023077"/>
    </source>
</evidence>
<keyword evidence="2" id="KW-0813">Transport</keyword>
<dbReference type="InterPro" id="IPR039426">
    <property type="entry name" value="TonB-dep_rcpt-like"/>
</dbReference>
<dbReference type="PROSITE" id="PS52016">
    <property type="entry name" value="TONB_DEPENDENT_REC_3"/>
    <property type="match status" value="1"/>
</dbReference>
<dbReference type="InterPro" id="IPR012910">
    <property type="entry name" value="Plug_dom"/>
</dbReference>
<dbReference type="InterPro" id="IPR008969">
    <property type="entry name" value="CarboxyPept-like_regulatory"/>
</dbReference>
<evidence type="ECO:0000256" key="7">
    <source>
        <dbReference type="ARBA" id="ARBA00023170"/>
    </source>
</evidence>
<sequence>MEQPRFIKRGCFIFSKSSIMKIVFYLLVMASIVMGQPGTITGIASDASNGSLLVGANVLLEGTSQGAATDADGRFMIIQVNPGDYTLVVSYIGYQSLKKDVTLGPGEQISIQLELEPEAIQMETYVVTASRRRERIEDAPAAISVISKAEIRRESNTNLGDYLKGTKGIDFTQSGIDSYNMTARGFNSSFSSRLLTLTDGRMANVPSLRLTAYNVIPVSFEDVEQIEVVLGPASALYGPNAHSGVLNIITSSPIQVQGTSINIQGGLLSQTDTDLLKKLTFRTAHKFGDFGFKISGVALAGQDWTHFNDDEYEGHDPVFISRPNLKHDQIDLGGILGESSSPRFTMEMVNAVDGADESWIGGYWGDHIATSGGESGSPVITQEMVDAAASDEFNRYTLDNGITLWFVTDEKIGRGYADGVDNNGDGAIDEQIDIGIDDETEAWVDGIDNDNDGLVDELDELGSAWLDRFGSHYEGAPYATVMENPDSIWTVLDSTHKFGFGDYKYDSEGNIVFDTNNNGVYSDNWGSDEQDNDNDWGPFKDDLGNAFQISRETFIDLNDNDLFDEDYGENYITIFGNEILLDWGLDGVRAIDDNGDGDYDDDGDIPPDADGTEGNGIWDGETFSDLNGNDTWDIFGSNDTDGDGKPSPGEIGVDEFDERDFVVNYGGLDNMYKDANDDGINDFPEFKVRNYRYDLRLDWEPNPDMTVSLSHGFAWARNINITGIARYLADGWIYRYYQARVRYKNFFLQTYLNTSYSGDPTHPTRNLATGSLIFDRSKKFSAQLQHVIEKKVYISIGDITKPKEELFTFGGDFRFVWGVDYFLTLPDTRGTILSDKNSSDRRDNNGNGEAGSPYVFNDRNDDTWYDAGERYTKWNTNNGTSSGIPLDSIGMTNDSTIIYGDSVLSAIADGIDNDGDSDDFSDLNGNGIPDYIDENGSGEFEFGETVEPGVKWLGNQRFVVYADGLDNDGDGTIDENIDEGIDEASEDNRYTVNELGAYYQLNWKLNDKWEFIQATRFDIHDRLSDMVQFNNQGDGMGYSPLDWKFDFSKTKGAQISPKVGLVYRPKENQNFRLTWATAFNTPTNQALFLDIFVTRVSIFKVYARGSDNGYTFPLDERGSPEKYIIVNNEEIENPDYNPTYGNAWYYDIDEFEYLPVDT</sequence>
<reference evidence="12" key="1">
    <citation type="submission" date="2018-05" db="EMBL/GenBank/DDBJ databases">
        <authorList>
            <person name="Lanie J.A."/>
            <person name="Ng W.-L."/>
            <person name="Kazmierczak K.M."/>
            <person name="Andrzejewski T.M."/>
            <person name="Davidsen T.M."/>
            <person name="Wayne K.J."/>
            <person name="Tettelin H."/>
            <person name="Glass J.I."/>
            <person name="Rusch D."/>
            <person name="Podicherti R."/>
            <person name="Tsui H.-C.T."/>
            <person name="Winkler M.E."/>
        </authorList>
    </citation>
    <scope>NUCLEOTIDE SEQUENCE</scope>
</reference>
<evidence type="ECO:0000256" key="9">
    <source>
        <dbReference type="SAM" id="MobiDB-lite"/>
    </source>
</evidence>
<dbReference type="GO" id="GO:0009279">
    <property type="term" value="C:cell outer membrane"/>
    <property type="evidence" value="ECO:0007669"/>
    <property type="project" value="UniProtKB-SubCell"/>
</dbReference>